<gene>
    <name evidence="2" type="ordered locus">Snov_1251</name>
</gene>
<organism evidence="2 3">
    <name type="scientific">Ancylobacter novellus (strain ATCC 8093 / DSM 506 / JCM 20403 / CCM 1077 / IAM 12100 / NBRC 12443 / NCIMB 10456)</name>
    <name type="common">Starkeya novella</name>
    <dbReference type="NCBI Taxonomy" id="639283"/>
    <lineage>
        <taxon>Bacteria</taxon>
        <taxon>Pseudomonadati</taxon>
        <taxon>Pseudomonadota</taxon>
        <taxon>Alphaproteobacteria</taxon>
        <taxon>Hyphomicrobiales</taxon>
        <taxon>Xanthobacteraceae</taxon>
        <taxon>Ancylobacter</taxon>
    </lineage>
</organism>
<dbReference type="RefSeq" id="WP_013166071.1">
    <property type="nucleotide sequence ID" value="NC_014217.1"/>
</dbReference>
<evidence type="ECO:0000313" key="3">
    <source>
        <dbReference type="Proteomes" id="UP000006633"/>
    </source>
</evidence>
<dbReference type="AlphaFoldDB" id="D7A893"/>
<dbReference type="EMBL" id="CP002026">
    <property type="protein sequence ID" value="ADH88566.1"/>
    <property type="molecule type" value="Genomic_DNA"/>
</dbReference>
<dbReference type="OrthoDB" id="5801125at2"/>
<sequence>MNRAALMAGAGLAFILLAGPAAWGRLALWTGVPVAGLLDDPAARGLALYRGGAYEAADAAFAEAGRSQTFNRALTLAATGRHALSVAYFDAVLFANPADEEARRLRDLVDAMVDKTGGESIAPGRLPGEGGLGPSAQASGQMMASTPDPSWKKPIVARGFAASDAWLETLADDPGEFLRLRLQKEHERRAGLGLLRPEEGNRW</sequence>
<evidence type="ECO:0000256" key="1">
    <source>
        <dbReference type="SAM" id="MobiDB-lite"/>
    </source>
</evidence>
<dbReference type="SUPFAM" id="SSF48452">
    <property type="entry name" value="TPR-like"/>
    <property type="match status" value="1"/>
</dbReference>
<evidence type="ECO:0008006" key="4">
    <source>
        <dbReference type="Google" id="ProtNLM"/>
    </source>
</evidence>
<evidence type="ECO:0000313" key="2">
    <source>
        <dbReference type="EMBL" id="ADH88566.1"/>
    </source>
</evidence>
<feature type="compositionally biased region" description="Polar residues" evidence="1">
    <location>
        <begin position="136"/>
        <end position="148"/>
    </location>
</feature>
<dbReference type="STRING" id="639283.Snov_1251"/>
<dbReference type="KEGG" id="sno:Snov_1251"/>
<dbReference type="InterPro" id="IPR011990">
    <property type="entry name" value="TPR-like_helical_dom_sf"/>
</dbReference>
<keyword evidence="3" id="KW-1185">Reference proteome</keyword>
<protein>
    <recommendedName>
        <fullName evidence="4">Ca-activated chloride channel family protein</fullName>
    </recommendedName>
</protein>
<dbReference type="eggNOG" id="COG0457">
    <property type="taxonomic scope" value="Bacteria"/>
</dbReference>
<dbReference type="HOGENOM" id="CLU_1347841_0_0_5"/>
<reference evidence="2 3" key="1">
    <citation type="journal article" date="2012" name="Stand. Genomic Sci.">
        <title>Complete genome sequence of the facultatively chemolithoautotrophic and methylotrophic alpha Proteobacterium Starkeya novella type strain (ATCC 8093(T)).</title>
        <authorList>
            <person name="Kappler U."/>
            <person name="Davenport K."/>
            <person name="Beatson S."/>
            <person name="Lucas S."/>
            <person name="Lapidus A."/>
            <person name="Copeland A."/>
            <person name="Berry K.W."/>
            <person name="Glavina Del Rio T."/>
            <person name="Hammon N."/>
            <person name="Dalin E."/>
            <person name="Tice H."/>
            <person name="Pitluck S."/>
            <person name="Richardson P."/>
            <person name="Bruce D."/>
            <person name="Goodwin L.A."/>
            <person name="Han C."/>
            <person name="Tapia R."/>
            <person name="Detter J.C."/>
            <person name="Chang Y.J."/>
            <person name="Jeffries C.D."/>
            <person name="Land M."/>
            <person name="Hauser L."/>
            <person name="Kyrpides N.C."/>
            <person name="Goker M."/>
            <person name="Ivanova N."/>
            <person name="Klenk H.P."/>
            <person name="Woyke T."/>
        </authorList>
    </citation>
    <scope>NUCLEOTIDE SEQUENCE [LARGE SCALE GENOMIC DNA]</scope>
    <source>
        <strain evidence="3">ATCC 8093 / DSM 506 / JCM 20403 / CCM 1077 / IAM 12100 / NBRC 12443 / NCIMB 10456</strain>
    </source>
</reference>
<name>D7A893_ANCN5</name>
<proteinExistence type="predicted"/>
<accession>D7A893</accession>
<dbReference type="Proteomes" id="UP000006633">
    <property type="component" value="Chromosome"/>
</dbReference>
<feature type="region of interest" description="Disordered" evidence="1">
    <location>
        <begin position="119"/>
        <end position="149"/>
    </location>
</feature>